<organism evidence="1 2">
    <name type="scientific">Racocetra fulgida</name>
    <dbReference type="NCBI Taxonomy" id="60492"/>
    <lineage>
        <taxon>Eukaryota</taxon>
        <taxon>Fungi</taxon>
        <taxon>Fungi incertae sedis</taxon>
        <taxon>Mucoromycota</taxon>
        <taxon>Glomeromycotina</taxon>
        <taxon>Glomeromycetes</taxon>
        <taxon>Diversisporales</taxon>
        <taxon>Gigasporaceae</taxon>
        <taxon>Racocetra</taxon>
    </lineage>
</organism>
<keyword evidence="2" id="KW-1185">Reference proteome</keyword>
<proteinExistence type="predicted"/>
<evidence type="ECO:0000313" key="2">
    <source>
        <dbReference type="Proteomes" id="UP000789396"/>
    </source>
</evidence>
<evidence type="ECO:0000313" key="1">
    <source>
        <dbReference type="EMBL" id="CAG8478286.1"/>
    </source>
</evidence>
<gene>
    <name evidence="1" type="ORF">RFULGI_LOCUS1426</name>
</gene>
<dbReference type="EMBL" id="CAJVPZ010000867">
    <property type="protein sequence ID" value="CAG8478286.1"/>
    <property type="molecule type" value="Genomic_DNA"/>
</dbReference>
<dbReference type="Proteomes" id="UP000789396">
    <property type="component" value="Unassembled WGS sequence"/>
</dbReference>
<protein>
    <submittedName>
        <fullName evidence="1">5082_t:CDS:1</fullName>
    </submittedName>
</protein>
<comment type="caution">
    <text evidence="1">The sequence shown here is derived from an EMBL/GenBank/DDBJ whole genome shotgun (WGS) entry which is preliminary data.</text>
</comment>
<reference evidence="1" key="1">
    <citation type="submission" date="2021-06" db="EMBL/GenBank/DDBJ databases">
        <authorList>
            <person name="Kallberg Y."/>
            <person name="Tangrot J."/>
            <person name="Rosling A."/>
        </authorList>
    </citation>
    <scope>NUCLEOTIDE SEQUENCE</scope>
    <source>
        <strain evidence="1">IN212</strain>
    </source>
</reference>
<accession>A0A9N8Z9F5</accession>
<dbReference type="AlphaFoldDB" id="A0A9N8Z9F5"/>
<sequence length="185" mass="21277">MENINYDESYSVQYSSNSDSESVTEIENFPILNFDIDTYQDVKNKILQQNSDNDNEDYDLNNVTEESTLSEFNEEFGCDNKHDDLSAILEKFGNWIQLVAKSDNKLQKKQLIWSLLPAIETLKPCLPKDLIYSKVDDFDKLVLPTFLMIQIAFKLAKIDLSTKAKAAFLKEKEYTYCGNLLGESL</sequence>
<name>A0A9N8Z9F5_9GLOM</name>
<dbReference type="OrthoDB" id="2435949at2759"/>